<dbReference type="AlphaFoldDB" id="X1I0D1"/>
<gene>
    <name evidence="6" type="ORF">S03H2_28826</name>
</gene>
<feature type="transmembrane region" description="Helical" evidence="5">
    <location>
        <begin position="113"/>
        <end position="138"/>
    </location>
</feature>
<evidence type="ECO:0000256" key="3">
    <source>
        <dbReference type="ARBA" id="ARBA00022989"/>
    </source>
</evidence>
<protein>
    <recommendedName>
        <fullName evidence="7">NADH-quinone oxidoreductase subunit H</fullName>
    </recommendedName>
</protein>
<dbReference type="Pfam" id="PF00146">
    <property type="entry name" value="NADHdh"/>
    <property type="match status" value="1"/>
</dbReference>
<name>X1I0D1_9ZZZZ</name>
<dbReference type="PANTHER" id="PTHR11432">
    <property type="entry name" value="NADH DEHYDROGENASE SUBUNIT 1"/>
    <property type="match status" value="1"/>
</dbReference>
<evidence type="ECO:0000256" key="4">
    <source>
        <dbReference type="ARBA" id="ARBA00023136"/>
    </source>
</evidence>
<evidence type="ECO:0000256" key="1">
    <source>
        <dbReference type="ARBA" id="ARBA00004141"/>
    </source>
</evidence>
<sequence>LSSLSVYGLTFAGWSSNNKYALMGGLRASAQMISYELPAGLSIIGVLMLTGSLSMVEIVNAQKDLWFIIKQPLGFILFLICSIAECNRTPFDLPEAESELVAGFHVEYSSMKFALFFLAEYAHMIVMASLVTTLFLGGWHLPFIDISSLHPTTLIGQLVVSLLPICVFGVKVFCFLFFLIWLRATYPRLRYDQLMKFGWKVLFPLALFNIVLTAVLQIFNLL</sequence>
<feature type="non-terminal residue" evidence="6">
    <location>
        <position position="1"/>
    </location>
</feature>
<feature type="transmembrane region" description="Helical" evidence="5">
    <location>
        <begin position="201"/>
        <end position="219"/>
    </location>
</feature>
<dbReference type="EMBL" id="BARU01017371">
    <property type="protein sequence ID" value="GAH59524.1"/>
    <property type="molecule type" value="Genomic_DNA"/>
</dbReference>
<dbReference type="InterPro" id="IPR001694">
    <property type="entry name" value="NADH_UbQ_OxRdtase_su1/FPO"/>
</dbReference>
<evidence type="ECO:0000256" key="5">
    <source>
        <dbReference type="SAM" id="Phobius"/>
    </source>
</evidence>
<dbReference type="PROSITE" id="PS00668">
    <property type="entry name" value="COMPLEX1_ND1_2"/>
    <property type="match status" value="1"/>
</dbReference>
<comment type="subcellular location">
    <subcellularLocation>
        <location evidence="1">Membrane</location>
        <topology evidence="1">Multi-pass membrane protein</topology>
    </subcellularLocation>
</comment>
<evidence type="ECO:0000313" key="6">
    <source>
        <dbReference type="EMBL" id="GAH59524.1"/>
    </source>
</evidence>
<dbReference type="PANTHER" id="PTHR11432:SF3">
    <property type="entry name" value="NADH-UBIQUINONE OXIDOREDUCTASE CHAIN 1"/>
    <property type="match status" value="1"/>
</dbReference>
<keyword evidence="4 5" id="KW-0472">Membrane</keyword>
<feature type="transmembrane region" description="Helical" evidence="5">
    <location>
        <begin position="158"/>
        <end position="181"/>
    </location>
</feature>
<organism evidence="6">
    <name type="scientific">marine sediment metagenome</name>
    <dbReference type="NCBI Taxonomy" id="412755"/>
    <lineage>
        <taxon>unclassified sequences</taxon>
        <taxon>metagenomes</taxon>
        <taxon>ecological metagenomes</taxon>
    </lineage>
</organism>
<keyword evidence="3 5" id="KW-1133">Transmembrane helix</keyword>
<keyword evidence="2 5" id="KW-0812">Transmembrane</keyword>
<dbReference type="GO" id="GO:0016020">
    <property type="term" value="C:membrane"/>
    <property type="evidence" value="ECO:0007669"/>
    <property type="project" value="UniProtKB-SubCell"/>
</dbReference>
<accession>X1I0D1</accession>
<dbReference type="GO" id="GO:0003954">
    <property type="term" value="F:NADH dehydrogenase activity"/>
    <property type="evidence" value="ECO:0007669"/>
    <property type="project" value="TreeGrafter"/>
</dbReference>
<dbReference type="InterPro" id="IPR018086">
    <property type="entry name" value="NADH_UbQ_OxRdtase_su1_CS"/>
</dbReference>
<comment type="caution">
    <text evidence="6">The sequence shown here is derived from an EMBL/GenBank/DDBJ whole genome shotgun (WGS) entry which is preliminary data.</text>
</comment>
<dbReference type="GO" id="GO:0009060">
    <property type="term" value="P:aerobic respiration"/>
    <property type="evidence" value="ECO:0007669"/>
    <property type="project" value="TreeGrafter"/>
</dbReference>
<proteinExistence type="predicted"/>
<feature type="transmembrane region" description="Helical" evidence="5">
    <location>
        <begin position="37"/>
        <end position="59"/>
    </location>
</feature>
<evidence type="ECO:0000256" key="2">
    <source>
        <dbReference type="ARBA" id="ARBA00022692"/>
    </source>
</evidence>
<reference evidence="6" key="1">
    <citation type="journal article" date="2014" name="Front. Microbiol.">
        <title>High frequency of phylogenetically diverse reductive dehalogenase-homologous genes in deep subseafloor sedimentary metagenomes.</title>
        <authorList>
            <person name="Kawai M."/>
            <person name="Futagami T."/>
            <person name="Toyoda A."/>
            <person name="Takaki Y."/>
            <person name="Nishi S."/>
            <person name="Hori S."/>
            <person name="Arai W."/>
            <person name="Tsubouchi T."/>
            <person name="Morono Y."/>
            <person name="Uchiyama I."/>
            <person name="Ito T."/>
            <person name="Fujiyama A."/>
            <person name="Inagaki F."/>
            <person name="Takami H."/>
        </authorList>
    </citation>
    <scope>NUCLEOTIDE SEQUENCE</scope>
    <source>
        <strain evidence="6">Expedition CK06-06</strain>
    </source>
</reference>
<evidence type="ECO:0008006" key="7">
    <source>
        <dbReference type="Google" id="ProtNLM"/>
    </source>
</evidence>